<evidence type="ECO:0000256" key="1">
    <source>
        <dbReference type="ARBA" id="ARBA00004824"/>
    </source>
</evidence>
<dbReference type="SUPFAM" id="SSF56752">
    <property type="entry name" value="D-aminoacid aminotransferase-like PLP-dependent enzymes"/>
    <property type="match status" value="1"/>
</dbReference>
<dbReference type="InterPro" id="IPR043132">
    <property type="entry name" value="BCAT-like_C"/>
</dbReference>
<sequence length="274" mass="31785">MAHHCYFNGITTSVEATNIHITDLGLLRGYGLFDYFRTYNGRPFKWDWYWERYERSAKLMRLPNPISKEDAYRVVLDLIKKSGLDDCGIRFVLTGGYAEDSMTMSKPNLLIISEDIHPVKPKEYETGIKVISHEYVRDYPDLKSTDYKHLMILQPEIKEAGASDVLFYKRGYISELSRSNIFLVKNDILITPNRKILRGITRRFVLELAKEHFKVEERNVELSELFDADEVFTTSSTKKVLPITQIDKKIIAGGVVGSKTKFLLDLMNEKVKNW</sequence>
<evidence type="ECO:0000256" key="4">
    <source>
        <dbReference type="ARBA" id="ARBA00009320"/>
    </source>
</evidence>
<keyword evidence="9" id="KW-0808">Transferase</keyword>
<evidence type="ECO:0000313" key="10">
    <source>
        <dbReference type="Proteomes" id="UP000837932"/>
    </source>
</evidence>
<name>A0ABM9ARZ2_9BACT</name>
<organism evidence="9 10">
    <name type="scientific">Emticicia aquatica</name>
    <dbReference type="NCBI Taxonomy" id="1681835"/>
    <lineage>
        <taxon>Bacteria</taxon>
        <taxon>Pseudomonadati</taxon>
        <taxon>Bacteroidota</taxon>
        <taxon>Cytophagia</taxon>
        <taxon>Cytophagales</taxon>
        <taxon>Leadbetterellaceae</taxon>
        <taxon>Emticicia</taxon>
    </lineage>
</organism>
<dbReference type="GO" id="GO:0047810">
    <property type="term" value="F:D-alanine-2-oxoglutarate aminotransferase activity"/>
    <property type="evidence" value="ECO:0007669"/>
    <property type="project" value="UniProtKB-EC"/>
</dbReference>
<evidence type="ECO:0000256" key="2">
    <source>
        <dbReference type="ARBA" id="ARBA00004931"/>
    </source>
</evidence>
<evidence type="ECO:0000256" key="7">
    <source>
        <dbReference type="ARBA" id="ARBA00048798"/>
    </source>
</evidence>
<dbReference type="EMBL" id="CAKLPY010000002">
    <property type="protein sequence ID" value="CAH0996675.1"/>
    <property type="molecule type" value="Genomic_DNA"/>
</dbReference>
<protein>
    <recommendedName>
        <fullName evidence="5">branched-chain-amino-acid transaminase</fullName>
        <ecNumber evidence="5">2.6.1.42</ecNumber>
    </recommendedName>
</protein>
<dbReference type="InterPro" id="IPR050571">
    <property type="entry name" value="Class-IV_PLP-Dep_Aminotrnsfr"/>
</dbReference>
<dbReference type="Proteomes" id="UP000837932">
    <property type="component" value="Unassembled WGS sequence"/>
</dbReference>
<dbReference type="InterPro" id="IPR036038">
    <property type="entry name" value="Aminotransferase-like"/>
</dbReference>
<keyword evidence="9" id="KW-0032">Aminotransferase</keyword>
<comment type="catalytic activity">
    <reaction evidence="8">
        <text>L-leucine + 2-oxoglutarate = 4-methyl-2-oxopentanoate + L-glutamate</text>
        <dbReference type="Rhea" id="RHEA:18321"/>
        <dbReference type="ChEBI" id="CHEBI:16810"/>
        <dbReference type="ChEBI" id="CHEBI:17865"/>
        <dbReference type="ChEBI" id="CHEBI:29985"/>
        <dbReference type="ChEBI" id="CHEBI:57427"/>
        <dbReference type="EC" id="2.6.1.42"/>
    </reaction>
</comment>
<dbReference type="CDD" id="cd00449">
    <property type="entry name" value="PLPDE_IV"/>
    <property type="match status" value="1"/>
</dbReference>
<dbReference type="InterPro" id="IPR043131">
    <property type="entry name" value="BCAT-like_N"/>
</dbReference>
<evidence type="ECO:0000256" key="5">
    <source>
        <dbReference type="ARBA" id="ARBA00013053"/>
    </source>
</evidence>
<dbReference type="InterPro" id="IPR001544">
    <property type="entry name" value="Aminotrans_IV"/>
</dbReference>
<dbReference type="EC" id="2.6.1.42" evidence="5"/>
<comment type="pathway">
    <text evidence="2">Amino-acid biosynthesis; L-valine biosynthesis; L-valine from pyruvate: step 4/4.</text>
</comment>
<comment type="caution">
    <text evidence="9">The sequence shown here is derived from an EMBL/GenBank/DDBJ whole genome shotgun (WGS) entry which is preliminary data.</text>
</comment>
<gene>
    <name evidence="9" type="primary">dat</name>
    <name evidence="9" type="ORF">EMA8858_02808</name>
</gene>
<dbReference type="PANTHER" id="PTHR42743">
    <property type="entry name" value="AMINO-ACID AMINOTRANSFERASE"/>
    <property type="match status" value="1"/>
</dbReference>
<dbReference type="PANTHER" id="PTHR42743:SF11">
    <property type="entry name" value="AMINODEOXYCHORISMATE LYASE"/>
    <property type="match status" value="1"/>
</dbReference>
<dbReference type="Pfam" id="PF01063">
    <property type="entry name" value="Aminotran_4"/>
    <property type="match status" value="1"/>
</dbReference>
<proteinExistence type="inferred from homology"/>
<evidence type="ECO:0000256" key="6">
    <source>
        <dbReference type="ARBA" id="ARBA00048212"/>
    </source>
</evidence>
<comment type="similarity">
    <text evidence="4">Belongs to the class-IV pyridoxal-phosphate-dependent aminotransferase family.</text>
</comment>
<comment type="pathway">
    <text evidence="1">Amino-acid biosynthesis; L-isoleucine biosynthesis; L-isoleucine from 2-oxobutanoate: step 4/4.</text>
</comment>
<reference evidence="9" key="1">
    <citation type="submission" date="2021-12" db="EMBL/GenBank/DDBJ databases">
        <authorList>
            <person name="Rodrigo-Torres L."/>
            <person name="Arahal R. D."/>
            <person name="Lucena T."/>
        </authorList>
    </citation>
    <scope>NUCLEOTIDE SEQUENCE</scope>
    <source>
        <strain evidence="9">CECT 8858</strain>
    </source>
</reference>
<evidence type="ECO:0000256" key="8">
    <source>
        <dbReference type="ARBA" id="ARBA00049229"/>
    </source>
</evidence>
<dbReference type="RefSeq" id="WP_238807228.1">
    <property type="nucleotide sequence ID" value="NZ_CAKLPY010000002.1"/>
</dbReference>
<dbReference type="Gene3D" id="3.30.470.10">
    <property type="match status" value="1"/>
</dbReference>
<keyword evidence="10" id="KW-1185">Reference proteome</keyword>
<evidence type="ECO:0000256" key="3">
    <source>
        <dbReference type="ARBA" id="ARBA00005072"/>
    </source>
</evidence>
<dbReference type="Gene3D" id="3.20.10.10">
    <property type="entry name" value="D-amino Acid Aminotransferase, subunit A, domain 2"/>
    <property type="match status" value="1"/>
</dbReference>
<comment type="pathway">
    <text evidence="3">Amino-acid biosynthesis; L-leucine biosynthesis; L-leucine from 3-methyl-2-oxobutanoate: step 4/4.</text>
</comment>
<comment type="catalytic activity">
    <reaction evidence="7">
        <text>L-isoleucine + 2-oxoglutarate = (S)-3-methyl-2-oxopentanoate + L-glutamate</text>
        <dbReference type="Rhea" id="RHEA:24801"/>
        <dbReference type="ChEBI" id="CHEBI:16810"/>
        <dbReference type="ChEBI" id="CHEBI:29985"/>
        <dbReference type="ChEBI" id="CHEBI:35146"/>
        <dbReference type="ChEBI" id="CHEBI:58045"/>
        <dbReference type="EC" id="2.6.1.42"/>
    </reaction>
</comment>
<comment type="catalytic activity">
    <reaction evidence="6">
        <text>L-valine + 2-oxoglutarate = 3-methyl-2-oxobutanoate + L-glutamate</text>
        <dbReference type="Rhea" id="RHEA:24813"/>
        <dbReference type="ChEBI" id="CHEBI:11851"/>
        <dbReference type="ChEBI" id="CHEBI:16810"/>
        <dbReference type="ChEBI" id="CHEBI:29985"/>
        <dbReference type="ChEBI" id="CHEBI:57762"/>
        <dbReference type="EC" id="2.6.1.42"/>
    </reaction>
</comment>
<accession>A0ABM9ARZ2</accession>
<evidence type="ECO:0000313" key="9">
    <source>
        <dbReference type="EMBL" id="CAH0996675.1"/>
    </source>
</evidence>